<name>A0A2U9IFM2_9CREN</name>
<gene>
    <name evidence="1 3" type="primary">aroE</name>
    <name evidence="3" type="ORF">DFR85_09805</name>
</gene>
<dbReference type="GO" id="GO:0009073">
    <property type="term" value="P:aromatic amino acid family biosynthetic process"/>
    <property type="evidence" value="ECO:0007669"/>
    <property type="project" value="UniProtKB-KW"/>
</dbReference>
<proteinExistence type="inferred from homology"/>
<feature type="domain" description="Shikimate dehydrogenase substrate binding N-terminal" evidence="2">
    <location>
        <begin position="13"/>
        <end position="94"/>
    </location>
</feature>
<keyword evidence="1" id="KW-0521">NADP</keyword>
<evidence type="ECO:0000259" key="2">
    <source>
        <dbReference type="Pfam" id="PF08501"/>
    </source>
</evidence>
<protein>
    <recommendedName>
        <fullName evidence="1">Shikimate dehydrogenase (NADP(+))</fullName>
        <shortName evidence="1">SDH</shortName>
        <ecNumber evidence="1">1.1.1.25</ecNumber>
    </recommendedName>
</protein>
<reference evidence="3 4" key="1">
    <citation type="submission" date="2018-05" db="EMBL/GenBank/DDBJ databases">
        <title>Complete Genome Sequences of Extremely Thermoacidophilic, Metal-Mobilizing Type-Strain Members of the Archaeal Family Sulfolobaceae: Acidianus brierleyi DSM-1651T, Acidianus sulfidivorans DSM-18786T, Metallosphaera hakonensis DSM-7519T, and Metallosphaera prunae DSM-10039T.</title>
        <authorList>
            <person name="Counts J.A."/>
            <person name="Kelly R.M."/>
        </authorList>
    </citation>
    <scope>NUCLEOTIDE SEQUENCE [LARGE SCALE GENOMIC DNA]</scope>
    <source>
        <strain evidence="3 4">DSM 1651</strain>
    </source>
</reference>
<dbReference type="CDD" id="cd01065">
    <property type="entry name" value="NAD_bind_Shikimate_DH"/>
    <property type="match status" value="1"/>
</dbReference>
<comment type="pathway">
    <text evidence="1">Metabolic intermediate biosynthesis; chorismate biosynthesis; chorismate from D-erythrose 4-phosphate and phosphoenolpyruvate: step 4/7.</text>
</comment>
<dbReference type="SUPFAM" id="SSF53223">
    <property type="entry name" value="Aminoacid dehydrogenase-like, N-terminal domain"/>
    <property type="match status" value="1"/>
</dbReference>
<feature type="binding site" evidence="1">
    <location>
        <position position="103"/>
    </location>
    <ligand>
        <name>shikimate</name>
        <dbReference type="ChEBI" id="CHEBI:36208"/>
    </ligand>
</feature>
<dbReference type="EC" id="1.1.1.25" evidence="1"/>
<dbReference type="GeneID" id="36832451"/>
<dbReference type="GO" id="GO:0019632">
    <property type="term" value="P:shikimate metabolic process"/>
    <property type="evidence" value="ECO:0007669"/>
    <property type="project" value="TreeGrafter"/>
</dbReference>
<dbReference type="GO" id="GO:0004764">
    <property type="term" value="F:shikimate 3-dehydrogenase (NADP+) activity"/>
    <property type="evidence" value="ECO:0007669"/>
    <property type="project" value="UniProtKB-UniRule"/>
</dbReference>
<keyword evidence="1 3" id="KW-0560">Oxidoreductase</keyword>
<dbReference type="Proteomes" id="UP000248044">
    <property type="component" value="Chromosome"/>
</dbReference>
<dbReference type="EMBL" id="CP029289">
    <property type="protein sequence ID" value="AWR94848.1"/>
    <property type="molecule type" value="Genomic_DNA"/>
</dbReference>
<comment type="similarity">
    <text evidence="1">Belongs to the shikimate dehydrogenase family.</text>
</comment>
<dbReference type="HAMAP" id="MF_00222">
    <property type="entry name" value="Shikimate_DH_AroE"/>
    <property type="match status" value="1"/>
</dbReference>
<dbReference type="Gene3D" id="3.40.50.720">
    <property type="entry name" value="NAD(P)-binding Rossmann-like Domain"/>
    <property type="match status" value="1"/>
</dbReference>
<keyword evidence="1" id="KW-0057">Aromatic amino acid biosynthesis</keyword>
<dbReference type="RefSeq" id="WP_110270729.1">
    <property type="nucleotide sequence ID" value="NZ_CP029289.2"/>
</dbReference>
<dbReference type="InterPro" id="IPR036291">
    <property type="entry name" value="NAD(P)-bd_dom_sf"/>
</dbReference>
<feature type="binding site" evidence="1">
    <location>
        <begin position="123"/>
        <end position="127"/>
    </location>
    <ligand>
        <name>NADP(+)</name>
        <dbReference type="ChEBI" id="CHEBI:58349"/>
    </ligand>
</feature>
<dbReference type="SUPFAM" id="SSF51735">
    <property type="entry name" value="NAD(P)-binding Rossmann-fold domains"/>
    <property type="match status" value="1"/>
</dbReference>
<feature type="binding site" evidence="1">
    <location>
        <position position="232"/>
    </location>
    <ligand>
        <name>shikimate</name>
        <dbReference type="ChEBI" id="CHEBI:36208"/>
    </ligand>
</feature>
<dbReference type="OrthoDB" id="8744at2157"/>
<evidence type="ECO:0000313" key="4">
    <source>
        <dbReference type="Proteomes" id="UP000248044"/>
    </source>
</evidence>
<comment type="caution">
    <text evidence="1">Lacks conserved residue(s) required for the propagation of feature annotation.</text>
</comment>
<comment type="catalytic activity">
    <reaction evidence="1">
        <text>shikimate + NADP(+) = 3-dehydroshikimate + NADPH + H(+)</text>
        <dbReference type="Rhea" id="RHEA:17737"/>
        <dbReference type="ChEBI" id="CHEBI:15378"/>
        <dbReference type="ChEBI" id="CHEBI:16630"/>
        <dbReference type="ChEBI" id="CHEBI:36208"/>
        <dbReference type="ChEBI" id="CHEBI:57783"/>
        <dbReference type="ChEBI" id="CHEBI:58349"/>
        <dbReference type="EC" id="1.1.1.25"/>
    </reaction>
</comment>
<evidence type="ECO:0000256" key="1">
    <source>
        <dbReference type="HAMAP-Rule" id="MF_00222"/>
    </source>
</evidence>
<dbReference type="PANTHER" id="PTHR21089:SF1">
    <property type="entry name" value="BIFUNCTIONAL 3-DEHYDROQUINATE DEHYDRATASE_SHIKIMATE DEHYDROGENASE, CHLOROPLASTIC"/>
    <property type="match status" value="1"/>
</dbReference>
<feature type="binding site" evidence="1">
    <location>
        <begin position="21"/>
        <end position="23"/>
    </location>
    <ligand>
        <name>shikimate</name>
        <dbReference type="ChEBI" id="CHEBI:36208"/>
    </ligand>
</feature>
<accession>A0A2U9IFM2</accession>
<dbReference type="InterPro" id="IPR013708">
    <property type="entry name" value="Shikimate_DH-bd_N"/>
</dbReference>
<keyword evidence="4" id="KW-1185">Reference proteome</keyword>
<dbReference type="PANTHER" id="PTHR21089">
    <property type="entry name" value="SHIKIMATE DEHYDROGENASE"/>
    <property type="match status" value="1"/>
</dbReference>
<dbReference type="GO" id="GO:0009423">
    <property type="term" value="P:chorismate biosynthetic process"/>
    <property type="evidence" value="ECO:0007669"/>
    <property type="project" value="UniProtKB-UniRule"/>
</dbReference>
<comment type="function">
    <text evidence="1">Involved in the biosynthesis of the chorismate, which leads to the biosynthesis of aromatic amino acids. Catalyzes the reversible NADPH linked reduction of 3-dehydroshikimate (DHSA) to yield shikimate (SA).</text>
</comment>
<organism evidence="3 4">
    <name type="scientific">Acidianus brierleyi</name>
    <dbReference type="NCBI Taxonomy" id="41673"/>
    <lineage>
        <taxon>Archaea</taxon>
        <taxon>Thermoproteota</taxon>
        <taxon>Thermoprotei</taxon>
        <taxon>Sulfolobales</taxon>
        <taxon>Sulfolobaceae</taxon>
        <taxon>Acidianus</taxon>
    </lineage>
</organism>
<feature type="binding site" evidence="1">
    <location>
        <position position="204"/>
    </location>
    <ligand>
        <name>shikimate</name>
        <dbReference type="ChEBI" id="CHEBI:36208"/>
    </ligand>
</feature>
<feature type="active site" description="Proton acceptor" evidence="1">
    <location>
        <position position="71"/>
    </location>
</feature>
<sequence length="261" mass="29461">MFEINYSTKLLGIIGKNISYTLSPAIHNYSFQKLGINAVYLAFDLDETKFERLTSSLLELGKGFNVTIPYKEKIIKYLDKVDFTAEKIGAVNTIKEKEGYNTDYLALKTILNETGYYDSIIFGSGGAAKAISFAIAEEGFKVYIYDRKKEKGEKLVEYIKSKGYKAKVVENCSIEYGIIANATPDPSFIPEHCIKGNIAIDFVYTPVITTFLDKARKNGMKDVNGLKILVRQALEAQKIWFGKTVNEDEVVNFLYARKLVR</sequence>
<dbReference type="AlphaFoldDB" id="A0A2U9IFM2"/>
<feature type="binding site" evidence="1">
    <location>
        <position position="92"/>
    </location>
    <ligand>
        <name>shikimate</name>
        <dbReference type="ChEBI" id="CHEBI:36208"/>
    </ligand>
</feature>
<dbReference type="InterPro" id="IPR022893">
    <property type="entry name" value="Shikimate_DH_fam"/>
</dbReference>
<dbReference type="GO" id="GO:0008652">
    <property type="term" value="P:amino acid biosynthetic process"/>
    <property type="evidence" value="ECO:0007669"/>
    <property type="project" value="UniProtKB-KW"/>
</dbReference>
<feature type="binding site" evidence="1">
    <location>
        <position position="225"/>
    </location>
    <ligand>
        <name>NADP(+)</name>
        <dbReference type="ChEBI" id="CHEBI:58349"/>
    </ligand>
</feature>
<feature type="binding site" evidence="1">
    <location>
        <position position="67"/>
    </location>
    <ligand>
        <name>shikimate</name>
        <dbReference type="ChEBI" id="CHEBI:36208"/>
    </ligand>
</feature>
<keyword evidence="1" id="KW-0028">Amino-acid biosynthesis</keyword>
<evidence type="ECO:0000313" key="3">
    <source>
        <dbReference type="EMBL" id="AWR94848.1"/>
    </source>
</evidence>
<dbReference type="InterPro" id="IPR046346">
    <property type="entry name" value="Aminoacid_DH-like_N_sf"/>
</dbReference>
<feature type="binding site" evidence="1">
    <location>
        <position position="202"/>
    </location>
    <ligand>
        <name>NADP(+)</name>
        <dbReference type="ChEBI" id="CHEBI:58349"/>
    </ligand>
</feature>
<comment type="subunit">
    <text evidence="1">Homodimer.</text>
</comment>
<dbReference type="UniPathway" id="UPA00053">
    <property type="reaction ID" value="UER00087"/>
</dbReference>
<dbReference type="Gene3D" id="3.40.50.10860">
    <property type="entry name" value="Leucine Dehydrogenase, chain A, domain 1"/>
    <property type="match status" value="1"/>
</dbReference>
<dbReference type="Pfam" id="PF08501">
    <property type="entry name" value="Shikimate_dh_N"/>
    <property type="match status" value="1"/>
</dbReference>
<dbReference type="KEGG" id="abri:DFR85_09805"/>